<protein>
    <recommendedName>
        <fullName evidence="3">Nucleotidyltransferase</fullName>
    </recommendedName>
</protein>
<comment type="caution">
    <text evidence="1">The sequence shown here is derived from an EMBL/GenBank/DDBJ whole genome shotgun (WGS) entry which is preliminary data.</text>
</comment>
<name>A0AAW6UQT3_9GAMM</name>
<accession>A0AAW6UQT3</accession>
<proteinExistence type="predicted"/>
<sequence length="198" mass="23408">MIKSDLINFIKNHDEMEIYYKYLIGQEVWYFINNAESHSEQYDEFKKFISKKLGVPFNNIAIVGSAKTKFSFSPTKGFKEFCDDSDLDLIIVSKLYYKKLWSAYRKIAQETYLQGFANKTSNVFNGFIGVKDSDETYGNEDLNDWQRLIRTFKADLQLKFNVHHEVNYRIYADWESVQDYHIRGINKLKEGLVKNEVN</sequence>
<evidence type="ECO:0000313" key="2">
    <source>
        <dbReference type="Proteomes" id="UP001241935"/>
    </source>
</evidence>
<gene>
    <name evidence="1" type="ORF">QOR41_01975</name>
</gene>
<evidence type="ECO:0008006" key="3">
    <source>
        <dbReference type="Google" id="ProtNLM"/>
    </source>
</evidence>
<dbReference type="RefSeq" id="WP_284066203.1">
    <property type="nucleotide sequence ID" value="NZ_JASKNE010000001.1"/>
</dbReference>
<dbReference type="AlphaFoldDB" id="A0AAW6UQT3"/>
<evidence type="ECO:0000313" key="1">
    <source>
        <dbReference type="EMBL" id="MDK1682641.1"/>
    </source>
</evidence>
<reference evidence="1" key="1">
    <citation type="submission" date="2023-04" db="EMBL/GenBank/DDBJ databases">
        <title>The environmental microbiomes in feedlot watering bowls are a reservoir of florfenicol resistance for bovine respiratory disease pathogens.</title>
        <authorList>
            <person name="Kos D.W."/>
            <person name="Ruzzini A.C."/>
            <person name="Schreiner B."/>
            <person name="Jelinski M.D."/>
        </authorList>
    </citation>
    <scope>NUCLEOTIDE SEQUENCE</scope>
    <source>
        <strain evidence="1">WB3</strain>
    </source>
</reference>
<dbReference type="EMBL" id="JASKNE010000001">
    <property type="protein sequence ID" value="MDK1682641.1"/>
    <property type="molecule type" value="Genomic_DNA"/>
</dbReference>
<dbReference type="Proteomes" id="UP001241935">
    <property type="component" value="Unassembled WGS sequence"/>
</dbReference>
<organism evidence="1 2">
    <name type="scientific">Acinetobacter terrestris</name>
    <dbReference type="NCBI Taxonomy" id="2529843"/>
    <lineage>
        <taxon>Bacteria</taxon>
        <taxon>Pseudomonadati</taxon>
        <taxon>Pseudomonadota</taxon>
        <taxon>Gammaproteobacteria</taxon>
        <taxon>Moraxellales</taxon>
        <taxon>Moraxellaceae</taxon>
        <taxon>Acinetobacter</taxon>
        <taxon>Acinetobacter Taxon 24</taxon>
    </lineage>
</organism>